<dbReference type="AlphaFoldDB" id="A0A2T7EF84"/>
<dbReference type="Gramene" id="PUZ66487">
    <property type="protein sequence ID" value="PUZ66487"/>
    <property type="gene ID" value="GQ55_3G313000"/>
</dbReference>
<feature type="compositionally biased region" description="Low complexity" evidence="1">
    <location>
        <begin position="7"/>
        <end position="32"/>
    </location>
</feature>
<organism evidence="2 3">
    <name type="scientific">Panicum hallii var. hallii</name>
    <dbReference type="NCBI Taxonomy" id="1504633"/>
    <lineage>
        <taxon>Eukaryota</taxon>
        <taxon>Viridiplantae</taxon>
        <taxon>Streptophyta</taxon>
        <taxon>Embryophyta</taxon>
        <taxon>Tracheophyta</taxon>
        <taxon>Spermatophyta</taxon>
        <taxon>Magnoliopsida</taxon>
        <taxon>Liliopsida</taxon>
        <taxon>Poales</taxon>
        <taxon>Poaceae</taxon>
        <taxon>PACMAD clade</taxon>
        <taxon>Panicoideae</taxon>
        <taxon>Panicodae</taxon>
        <taxon>Paniceae</taxon>
        <taxon>Panicinae</taxon>
        <taxon>Panicum</taxon>
        <taxon>Panicum sect. Panicum</taxon>
    </lineage>
</organism>
<dbReference type="OrthoDB" id="2019753at2759"/>
<dbReference type="PANTHER" id="PTHR47880:SF1">
    <property type="entry name" value="OS05G0353300 PROTEIN"/>
    <property type="match status" value="1"/>
</dbReference>
<dbReference type="STRING" id="1504633.A0A2T7EF84"/>
<evidence type="ECO:0000313" key="2">
    <source>
        <dbReference type="EMBL" id="PUZ66487.1"/>
    </source>
</evidence>
<evidence type="ECO:0000313" key="3">
    <source>
        <dbReference type="Proteomes" id="UP000244336"/>
    </source>
</evidence>
<gene>
    <name evidence="2" type="ORF">GQ55_3G313000</name>
</gene>
<dbReference type="InterPro" id="IPR011990">
    <property type="entry name" value="TPR-like_helical_dom_sf"/>
</dbReference>
<dbReference type="PANTHER" id="PTHR47880">
    <property type="entry name" value="OS05G0353300 PROTEIN"/>
    <property type="match status" value="1"/>
</dbReference>
<accession>A0A2T7EF84</accession>
<evidence type="ECO:0008006" key="4">
    <source>
        <dbReference type="Google" id="ProtNLM"/>
    </source>
</evidence>
<evidence type="ECO:0000256" key="1">
    <source>
        <dbReference type="SAM" id="MobiDB-lite"/>
    </source>
</evidence>
<keyword evidence="3" id="KW-1185">Reference proteome</keyword>
<dbReference type="EMBL" id="CM009751">
    <property type="protein sequence ID" value="PUZ66487.1"/>
    <property type="molecule type" value="Genomic_DNA"/>
</dbReference>
<name>A0A2T7EF84_9POAL</name>
<feature type="region of interest" description="Disordered" evidence="1">
    <location>
        <begin position="1"/>
        <end position="46"/>
    </location>
</feature>
<dbReference type="Proteomes" id="UP000244336">
    <property type="component" value="Chromosome 3"/>
</dbReference>
<proteinExistence type="predicted"/>
<dbReference type="Gene3D" id="1.25.40.10">
    <property type="entry name" value="Tetratricopeptide repeat domain"/>
    <property type="match status" value="1"/>
</dbReference>
<sequence length="482" mass="52389">MALSSHATAAAVATFPQSSPSSSRRLPGSSVSPRPPPPPRSLRLDHAAPPLSAAAPDGLLAAAIEHLEREPASAAADEAPLAALSPRELQLVLVYFAQEGRDAYCALEVFDWLRRANRVDGETMELMAAIACGWIERLVGAGGDVADVAALLGEMDCVGLRPGFSLVEKAVALYWDRGEREHAVEFVRDVLRRGGLGAGAGGDHGSADGDGERGGPVGYLAWKMMMDGDYRDAVKLVIEFKESGLKPEVYSYLIGLTALVKEQKEFSKALRKLNSSVKDGSISKLDAESMHSIEKYQSELLSDGVLLSNWAVEEGSSEVLGLVHERLLSLYTCAGCGLEAEHELWEMKLLGREPDTQLYDVVLAICASQGEAAAVRRLLAGVESSSAGRRKKSMSWLLRGYVKGGFILDASETLMQMLDMGLFPDYLDRAAVLTALRRNIQESGSLELYMKLCKRLSETDLIGPCVVYLYVHKFKLWMMHML</sequence>
<reference evidence="2 3" key="1">
    <citation type="submission" date="2018-04" db="EMBL/GenBank/DDBJ databases">
        <title>WGS assembly of Panicum hallii var. hallii HAL2.</title>
        <authorList>
            <person name="Lovell J."/>
            <person name="Jenkins J."/>
            <person name="Lowry D."/>
            <person name="Mamidi S."/>
            <person name="Sreedasyam A."/>
            <person name="Weng X."/>
            <person name="Barry K."/>
            <person name="Bonette J."/>
            <person name="Campitelli B."/>
            <person name="Daum C."/>
            <person name="Gordon S."/>
            <person name="Gould B."/>
            <person name="Lipzen A."/>
            <person name="MacQueen A."/>
            <person name="Palacio-Mejia J."/>
            <person name="Plott C."/>
            <person name="Shakirov E."/>
            <person name="Shu S."/>
            <person name="Yoshinaga Y."/>
            <person name="Zane M."/>
            <person name="Rokhsar D."/>
            <person name="Grimwood J."/>
            <person name="Schmutz J."/>
            <person name="Juenger T."/>
        </authorList>
    </citation>
    <scope>NUCLEOTIDE SEQUENCE [LARGE SCALE GENOMIC DNA]</scope>
    <source>
        <strain evidence="3">cv. HAL2</strain>
    </source>
</reference>
<protein>
    <recommendedName>
        <fullName evidence="4">Pentacotripeptide-repeat region of PRORP domain-containing protein</fullName>
    </recommendedName>
</protein>